<dbReference type="GO" id="GO:0005829">
    <property type="term" value="C:cytosol"/>
    <property type="evidence" value="ECO:0007669"/>
    <property type="project" value="UniProtKB-SubCell"/>
</dbReference>
<dbReference type="GO" id="GO:0035091">
    <property type="term" value="F:phosphatidylinositol binding"/>
    <property type="evidence" value="ECO:0007669"/>
    <property type="project" value="InterPro"/>
</dbReference>
<dbReference type="SMART" id="SM00666">
    <property type="entry name" value="PB1"/>
    <property type="match status" value="1"/>
</dbReference>
<dbReference type="InterPro" id="IPR001452">
    <property type="entry name" value="SH3_domain"/>
</dbReference>
<keyword evidence="4" id="KW-0963">Cytoplasm</keyword>
<dbReference type="SUPFAM" id="SSF64268">
    <property type="entry name" value="PX domain"/>
    <property type="match status" value="1"/>
</dbReference>
<dbReference type="Gene3D" id="2.30.30.40">
    <property type="entry name" value="SH3 Domains"/>
    <property type="match status" value="1"/>
</dbReference>
<dbReference type="PROSITE" id="PS50195">
    <property type="entry name" value="PX"/>
    <property type="match status" value="1"/>
</dbReference>
<dbReference type="GO" id="GO:0043020">
    <property type="term" value="C:NADPH oxidase complex"/>
    <property type="evidence" value="ECO:0007669"/>
    <property type="project" value="InterPro"/>
</dbReference>
<reference evidence="17" key="1">
    <citation type="submission" date="2019-06" db="EMBL/GenBank/DDBJ databases">
        <authorList>
            <consortium name="Wellcome Sanger Institute Data Sharing"/>
        </authorList>
    </citation>
    <scope>NUCLEOTIDE SEQUENCE [LARGE SCALE GENOMIC DNA]</scope>
</reference>
<keyword evidence="8" id="KW-0472">Membrane</keyword>
<dbReference type="Pfam" id="PF00564">
    <property type="entry name" value="PB1"/>
    <property type="match status" value="1"/>
</dbReference>
<sequence length="351" mass="40372">YQLQSISDNDFDQLPHNIPVSATIADIEEKKGFIDYFRFVIEVKTKGGSKYLIYRRYREFFSLNQNLESKYAPEDPDKPSPNTCILPPLPGKVYIGHKQEIAESRIPELNTYMKRLLGLPTWLLLDEALRMFFYQTDQDSQQQPRALRRLRPPTRKVKTVKPKMDLLSSPRAEAMFDFRGNSKLELSLKRGEVIFLLRRVNADWLEGTVNNQTGIFPESFVKIIKPLPESDSDGEGGGASGSSAYSCLRCYLLTPSGVDTRDVCVEEDITIQPSHKDLLSRMRNVFKLDDIALNYRDPEGDLIRILDDEDVQLMIWESRGQQGKVKRPVNQFPWELHVTMTSDLSVYNTEI</sequence>
<organism evidence="17 18">
    <name type="scientific">Myripristis murdjan</name>
    <name type="common">pinecone soldierfish</name>
    <dbReference type="NCBI Taxonomy" id="586833"/>
    <lineage>
        <taxon>Eukaryota</taxon>
        <taxon>Metazoa</taxon>
        <taxon>Chordata</taxon>
        <taxon>Craniata</taxon>
        <taxon>Vertebrata</taxon>
        <taxon>Euteleostomi</taxon>
        <taxon>Actinopterygii</taxon>
        <taxon>Neopterygii</taxon>
        <taxon>Teleostei</taxon>
        <taxon>Neoteleostei</taxon>
        <taxon>Acanthomorphata</taxon>
        <taxon>Holocentriformes</taxon>
        <taxon>Holocentridae</taxon>
        <taxon>Myripristis</taxon>
    </lineage>
</organism>
<dbReference type="GO" id="GO:0045730">
    <property type="term" value="P:respiratory burst"/>
    <property type="evidence" value="ECO:0007669"/>
    <property type="project" value="InterPro"/>
</dbReference>
<dbReference type="Pfam" id="PF00018">
    <property type="entry name" value="SH3_1"/>
    <property type="match status" value="1"/>
</dbReference>
<name>A0A667WVI2_9TELE</name>
<dbReference type="InterPro" id="IPR036871">
    <property type="entry name" value="PX_dom_sf"/>
</dbReference>
<dbReference type="InterPro" id="IPR000919">
    <property type="entry name" value="p40phox"/>
</dbReference>
<evidence type="ECO:0000259" key="14">
    <source>
        <dbReference type="PROSITE" id="PS50002"/>
    </source>
</evidence>
<dbReference type="PROSITE" id="PS50002">
    <property type="entry name" value="SH3"/>
    <property type="match status" value="1"/>
</dbReference>
<dbReference type="FunFam" id="3.30.1520.10:FF:000024">
    <property type="entry name" value="Neutrophil cytosol factor 4"/>
    <property type="match status" value="1"/>
</dbReference>
<evidence type="ECO:0000259" key="15">
    <source>
        <dbReference type="PROSITE" id="PS50195"/>
    </source>
</evidence>
<evidence type="ECO:0000256" key="10">
    <source>
        <dbReference type="ARBA" id="ARBA00071385"/>
    </source>
</evidence>
<dbReference type="PANTHER" id="PTHR15706:SF20">
    <property type="entry name" value="NEUTROPHIL CYTOSOL FACTOR 4"/>
    <property type="match status" value="1"/>
</dbReference>
<dbReference type="CDD" id="cd11869">
    <property type="entry name" value="SH3_p40phox"/>
    <property type="match status" value="1"/>
</dbReference>
<dbReference type="PANTHER" id="PTHR15706">
    <property type="entry name" value="SH3 MULTIPLE DOMAIN"/>
    <property type="match status" value="1"/>
</dbReference>
<dbReference type="SMART" id="SM00312">
    <property type="entry name" value="PX"/>
    <property type="match status" value="1"/>
</dbReference>
<evidence type="ECO:0000256" key="12">
    <source>
        <dbReference type="ARBA" id="ARBA00082090"/>
    </source>
</evidence>
<dbReference type="Pfam" id="PF00787">
    <property type="entry name" value="PX"/>
    <property type="match status" value="1"/>
</dbReference>
<comment type="function">
    <text evidence="9">Subunit of the phagocyte NADPH oxidase complex that mediates the transfer of electrons from cytosolic NADPH to O2 to produce the superoxide anion (O2(-)). In the activated complex, electrons are first transferred from NADPH to flavin adenine dinucleotide (FAD) and subsequently transferred via two heme molecules to molecular oxygen, producing superoxide through an outer-sphere reaction. Activation of the NADPH oxidase complex is initiated by the assembly of cytosolic subunits of the NADPH oxidase complex with the core NADPH oxidase complex to form a complex at the plasma membrane or phagosomal membrane. This activation process is initiated by phosphorylation dependent binding of the cytosolic NCF1/p47-phox subunit to the C-terminus of CYBA/p22-phox.</text>
</comment>
<dbReference type="InterPro" id="IPR051228">
    <property type="entry name" value="NADPH_Oxidase/PX-Domain"/>
</dbReference>
<evidence type="ECO:0000256" key="13">
    <source>
        <dbReference type="PROSITE-ProRule" id="PRU00192"/>
    </source>
</evidence>
<dbReference type="PRINTS" id="PR00497">
    <property type="entry name" value="P40PHOX"/>
</dbReference>
<evidence type="ECO:0000313" key="18">
    <source>
        <dbReference type="Proteomes" id="UP000472263"/>
    </source>
</evidence>
<comment type="subcellular location">
    <subcellularLocation>
        <location evidence="2">Cytoplasm</location>
        <location evidence="2">Cytosol</location>
    </subcellularLocation>
    <subcellularLocation>
        <location evidence="1">Endosome membrane</location>
        <topology evidence="1">Peripheral membrane protein</topology>
        <orientation evidence="1">Cytoplasmic side</orientation>
    </subcellularLocation>
</comment>
<dbReference type="InterPro" id="IPR000270">
    <property type="entry name" value="PB1_dom"/>
</dbReference>
<dbReference type="SUPFAM" id="SSF50044">
    <property type="entry name" value="SH3-domain"/>
    <property type="match status" value="1"/>
</dbReference>
<dbReference type="InterPro" id="IPR001683">
    <property type="entry name" value="PX_dom"/>
</dbReference>
<protein>
    <recommendedName>
        <fullName evidence="10">Neutrophil cytosol factor 4</fullName>
    </recommendedName>
    <alternativeName>
        <fullName evidence="11">Neutrophil NADPH oxidase factor 4</fullName>
    </alternativeName>
    <alternativeName>
        <fullName evidence="12">p40-phox</fullName>
    </alternativeName>
</protein>
<dbReference type="SUPFAM" id="SSF54277">
    <property type="entry name" value="CAD &amp; PB1 domains"/>
    <property type="match status" value="1"/>
</dbReference>
<dbReference type="InterPro" id="IPR053793">
    <property type="entry name" value="PB1-like"/>
</dbReference>
<gene>
    <name evidence="17" type="primary">ncf4</name>
</gene>
<evidence type="ECO:0000256" key="7">
    <source>
        <dbReference type="ARBA" id="ARBA00023121"/>
    </source>
</evidence>
<dbReference type="FunFam" id="2.30.30.40:FF:000149">
    <property type="entry name" value="neutrophil cytosol factor 4"/>
    <property type="match status" value="1"/>
</dbReference>
<keyword evidence="7" id="KW-0446">Lipid-binding</keyword>
<dbReference type="InterPro" id="IPR035541">
    <property type="entry name" value="p40phox_SH3"/>
</dbReference>
<dbReference type="SMART" id="SM00326">
    <property type="entry name" value="SH3"/>
    <property type="match status" value="1"/>
</dbReference>
<dbReference type="GO" id="GO:0042554">
    <property type="term" value="P:superoxide anion generation"/>
    <property type="evidence" value="ECO:0007669"/>
    <property type="project" value="TreeGrafter"/>
</dbReference>
<keyword evidence="3 13" id="KW-0728">SH3 domain</keyword>
<feature type="domain" description="PB1" evidence="16">
    <location>
        <begin position="245"/>
        <end position="341"/>
    </location>
</feature>
<dbReference type="Gene3D" id="3.10.20.90">
    <property type="entry name" value="Phosphatidylinositol 3-kinase Catalytic Subunit, Chain A, domain 1"/>
    <property type="match status" value="1"/>
</dbReference>
<evidence type="ECO:0000256" key="3">
    <source>
        <dbReference type="ARBA" id="ARBA00022443"/>
    </source>
</evidence>
<accession>A0A667WVI2</accession>
<evidence type="ECO:0000256" key="8">
    <source>
        <dbReference type="ARBA" id="ARBA00023136"/>
    </source>
</evidence>
<evidence type="ECO:0000256" key="2">
    <source>
        <dbReference type="ARBA" id="ARBA00004514"/>
    </source>
</evidence>
<dbReference type="AlphaFoldDB" id="A0A667WVI2"/>
<evidence type="ECO:0000256" key="1">
    <source>
        <dbReference type="ARBA" id="ARBA00004125"/>
    </source>
</evidence>
<evidence type="ECO:0000256" key="4">
    <source>
        <dbReference type="ARBA" id="ARBA00022490"/>
    </source>
</evidence>
<dbReference type="FunFam" id="3.10.20.90:FF:000189">
    <property type="entry name" value="Neutrophil cytosol factor 4"/>
    <property type="match status" value="1"/>
</dbReference>
<reference evidence="17" key="2">
    <citation type="submission" date="2025-08" db="UniProtKB">
        <authorList>
            <consortium name="Ensembl"/>
        </authorList>
    </citation>
    <scope>IDENTIFICATION</scope>
</reference>
<proteinExistence type="predicted"/>
<evidence type="ECO:0000313" key="17">
    <source>
        <dbReference type="Ensembl" id="ENSMMDP00005004484.1"/>
    </source>
</evidence>
<dbReference type="Ensembl" id="ENSMMDT00005004602.1">
    <property type="protein sequence ID" value="ENSMMDP00005004484.1"/>
    <property type="gene ID" value="ENSMMDG00005002391.1"/>
</dbReference>
<dbReference type="PROSITE" id="PS51745">
    <property type="entry name" value="PB1"/>
    <property type="match status" value="1"/>
</dbReference>
<feature type="domain" description="PX" evidence="15">
    <location>
        <begin position="1"/>
        <end position="140"/>
    </location>
</feature>
<keyword evidence="6" id="KW-0967">Endosome</keyword>
<evidence type="ECO:0000256" key="5">
    <source>
        <dbReference type="ARBA" id="ARBA00022553"/>
    </source>
</evidence>
<evidence type="ECO:0000256" key="11">
    <source>
        <dbReference type="ARBA" id="ARBA00080920"/>
    </source>
</evidence>
<dbReference type="InterPro" id="IPR036028">
    <property type="entry name" value="SH3-like_dom_sf"/>
</dbReference>
<dbReference type="Gene3D" id="3.30.1520.10">
    <property type="entry name" value="Phox-like domain"/>
    <property type="match status" value="1"/>
</dbReference>
<keyword evidence="5" id="KW-0597">Phosphoprotein</keyword>
<dbReference type="GO" id="GO:0010008">
    <property type="term" value="C:endosome membrane"/>
    <property type="evidence" value="ECO:0007669"/>
    <property type="project" value="UniProtKB-SubCell"/>
</dbReference>
<dbReference type="GO" id="GO:0016176">
    <property type="term" value="F:superoxide-generating NADPH oxidase activator activity"/>
    <property type="evidence" value="ECO:0007669"/>
    <property type="project" value="InterPro"/>
</dbReference>
<dbReference type="GO" id="GO:0006909">
    <property type="term" value="P:phagocytosis"/>
    <property type="evidence" value="ECO:0007669"/>
    <property type="project" value="InterPro"/>
</dbReference>
<evidence type="ECO:0000256" key="6">
    <source>
        <dbReference type="ARBA" id="ARBA00022753"/>
    </source>
</evidence>
<dbReference type="GeneTree" id="ENSGT00510000048561"/>
<feature type="domain" description="SH3" evidence="14">
    <location>
        <begin position="167"/>
        <end position="226"/>
    </location>
</feature>
<reference evidence="17" key="3">
    <citation type="submission" date="2025-09" db="UniProtKB">
        <authorList>
            <consortium name="Ensembl"/>
        </authorList>
    </citation>
    <scope>IDENTIFICATION</scope>
</reference>
<keyword evidence="18" id="KW-1185">Reference proteome</keyword>
<dbReference type="Proteomes" id="UP000472263">
    <property type="component" value="Chromosome 1"/>
</dbReference>
<evidence type="ECO:0000256" key="9">
    <source>
        <dbReference type="ARBA" id="ARBA00057303"/>
    </source>
</evidence>
<evidence type="ECO:0000259" key="16">
    <source>
        <dbReference type="PROSITE" id="PS51745"/>
    </source>
</evidence>